<feature type="transmembrane region" description="Helical" evidence="5">
    <location>
        <begin position="65"/>
        <end position="86"/>
    </location>
</feature>
<evidence type="ECO:0000256" key="3">
    <source>
        <dbReference type="ARBA" id="ARBA00022989"/>
    </source>
</evidence>
<keyword evidence="4 5" id="KW-0472">Membrane</keyword>
<dbReference type="GO" id="GO:0030255">
    <property type="term" value="P:protein secretion by the type IV secretion system"/>
    <property type="evidence" value="ECO:0007669"/>
    <property type="project" value="InterPro"/>
</dbReference>
<feature type="transmembrane region" description="Helical" evidence="5">
    <location>
        <begin position="30"/>
        <end position="53"/>
    </location>
</feature>
<accession>A0A2T0HN18</accession>
<comment type="subcellular location">
    <subcellularLocation>
        <location evidence="1">Membrane</location>
        <topology evidence="1">Multi-pass membrane protein</topology>
    </subcellularLocation>
</comment>
<protein>
    <submittedName>
        <fullName evidence="6">Conjugal transfer protein</fullName>
    </submittedName>
</protein>
<feature type="transmembrane region" description="Helical" evidence="5">
    <location>
        <begin position="174"/>
        <end position="192"/>
    </location>
</feature>
<evidence type="ECO:0000313" key="7">
    <source>
        <dbReference type="Proteomes" id="UP000239731"/>
    </source>
</evidence>
<dbReference type="EMBL" id="PVUH01000030">
    <property type="protein sequence ID" value="PRW84471.1"/>
    <property type="molecule type" value="Genomic_DNA"/>
</dbReference>
<gene>
    <name evidence="6" type="ORF">C7A10_28975</name>
</gene>
<dbReference type="Pfam" id="PF04610">
    <property type="entry name" value="TrbL"/>
    <property type="match status" value="1"/>
</dbReference>
<feature type="transmembrane region" description="Helical" evidence="5">
    <location>
        <begin position="239"/>
        <end position="258"/>
    </location>
</feature>
<sequence length="315" mass="33984">MEFQVEIAGGLFKALDAALKGTLGTGTGRVMVGLGASFGSMWMLNFTIKSIYWLHQGMDAIFQEVVWSIIRVAVIVYFAFNVGWYISTIVPIVTGLPDWMGGVLSGHEGPATNQVDSLINSYISSLDTLVSTMKFGWTEDWSVMFYAILVIIFYLMGGIPFLSVCVGTMITLKVAMTVILVVGPIFIAFAMFDQTKQWFWGWVSVLGAFMLTQVLFAVVVGLELNYINNYIVKNGEIETTLVTAFEILLVFGAFTLLATELPNYAASIMGGTPSGGVGGVGGLLGKATGLTTARRLAGAGARGIASRFKARNRIN</sequence>
<comment type="caution">
    <text evidence="6">The sequence shown here is derived from an EMBL/GenBank/DDBJ whole genome shotgun (WGS) entry which is preliminary data.</text>
</comment>
<evidence type="ECO:0000313" key="6">
    <source>
        <dbReference type="EMBL" id="PRW84471.1"/>
    </source>
</evidence>
<dbReference type="RefSeq" id="WP_106118635.1">
    <property type="nucleotide sequence ID" value="NZ_PVUH01000030.1"/>
</dbReference>
<feature type="transmembrane region" description="Helical" evidence="5">
    <location>
        <begin position="198"/>
        <end position="227"/>
    </location>
</feature>
<proteinExistence type="predicted"/>
<evidence type="ECO:0000256" key="5">
    <source>
        <dbReference type="SAM" id="Phobius"/>
    </source>
</evidence>
<organism evidence="6 7">
    <name type="scientific">Pseudomonas fluorescens</name>
    <dbReference type="NCBI Taxonomy" id="294"/>
    <lineage>
        <taxon>Bacteria</taxon>
        <taxon>Pseudomonadati</taxon>
        <taxon>Pseudomonadota</taxon>
        <taxon>Gammaproteobacteria</taxon>
        <taxon>Pseudomonadales</taxon>
        <taxon>Pseudomonadaceae</taxon>
        <taxon>Pseudomonas</taxon>
    </lineage>
</organism>
<keyword evidence="2 5" id="KW-0812">Transmembrane</keyword>
<name>A0A2T0HN18_PSEFL</name>
<evidence type="ECO:0000256" key="2">
    <source>
        <dbReference type="ARBA" id="ARBA00022692"/>
    </source>
</evidence>
<dbReference type="GO" id="GO:0016020">
    <property type="term" value="C:membrane"/>
    <property type="evidence" value="ECO:0007669"/>
    <property type="project" value="UniProtKB-SubCell"/>
</dbReference>
<dbReference type="AlphaFoldDB" id="A0A2T0HN18"/>
<evidence type="ECO:0000256" key="4">
    <source>
        <dbReference type="ARBA" id="ARBA00023136"/>
    </source>
</evidence>
<dbReference type="Proteomes" id="UP000239731">
    <property type="component" value="Unassembled WGS sequence"/>
</dbReference>
<evidence type="ECO:0000256" key="1">
    <source>
        <dbReference type="ARBA" id="ARBA00004141"/>
    </source>
</evidence>
<dbReference type="InterPro" id="IPR007688">
    <property type="entry name" value="Conjugal_tfr_TrbL/VirB6"/>
</dbReference>
<keyword evidence="3 5" id="KW-1133">Transmembrane helix</keyword>
<reference evidence="6 7" key="1">
    <citation type="submission" date="2018-03" db="EMBL/GenBank/DDBJ databases">
        <title>Blue discolouration in mozzarella cheese caused by Pseudomonas fluorescens.</title>
        <authorList>
            <person name="Chiesa F."/>
            <person name="Dalmasso A."/>
            <person name="Lomonaco S."/>
        </authorList>
    </citation>
    <scope>NUCLEOTIDE SEQUENCE [LARGE SCALE GENOMIC DNA]</scope>
    <source>
        <strain evidence="6 7">11293</strain>
    </source>
</reference>
<feature type="transmembrane region" description="Helical" evidence="5">
    <location>
        <begin position="143"/>
        <end position="162"/>
    </location>
</feature>
<feature type="transmembrane region" description="Helical" evidence="5">
    <location>
        <begin position="264"/>
        <end position="285"/>
    </location>
</feature>